<dbReference type="NCBIfam" id="NF033539">
    <property type="entry name" value="transpos_IS1380"/>
    <property type="match status" value="1"/>
</dbReference>
<name>A0ABX0N6G6_9BURK</name>
<dbReference type="Proteomes" id="UP000610594">
    <property type="component" value="Unassembled WGS sequence"/>
</dbReference>
<accession>A0ABX0N6G6</accession>
<dbReference type="RefSeq" id="WP_167241286.1">
    <property type="nucleotide sequence ID" value="NZ_WHJF01000261.1"/>
</dbReference>
<sequence>MNSTSEQLRFPSIPGHTVRADFDGGGLSSDLGPLLLRGVDRQIGLTERLANALVDTRHASYVTHSHADLLTQRIFQIGCGYEDGNDSNSLRHDPMFKLGADRLPFAADAALASGATISRFEHAASRKDIYRLCKALVAQFIAGFATPPRTLVLDLDHSEDAAYGQQPLAFYNHHYRSTCYLPLFIFDGQSGALVAALLRPGKSPTGAENAMIMRRVLTQIRRHFPDTHILVRGDGHFGRPELMQMIDAMPNIDFIFGLPGNVKLQALAEKTKQRACALWAAVQTGDVVPDAVRLYDEFPYAAGSWEKPWRVLLKAEVMALGENPRFVVTSLSGLDAGMLYEEVYCARGQSENFIKHLKTDLASDRTSCTSFLANFMRLLMHSAAYILHQQLRTQALQHTALSQAQPSTVINKLFKIAVQVRQTKQRIILNLPSACAVKDLLHTLSERLFISVPAHTVNTS</sequence>
<dbReference type="Pfam" id="PF13701">
    <property type="entry name" value="DDE_Tnp_1_4"/>
    <property type="match status" value="1"/>
</dbReference>
<reference evidence="2 3" key="1">
    <citation type="submission" date="2019-10" db="EMBL/GenBank/DDBJ databases">
        <title>Taxonomy of Antarctic Massilia spp.: description of Massilia rubra sp. nov., Massilia aquatica sp. nov., Massilia mucilaginosa sp. nov., Massilia frigida sp. nov. isolated from streams, lakes and regoliths.</title>
        <authorList>
            <person name="Holochova P."/>
            <person name="Sedlacek I."/>
            <person name="Kralova S."/>
            <person name="Maslanova I."/>
            <person name="Busse H.-J."/>
            <person name="Stankova E."/>
            <person name="Vrbovska V."/>
            <person name="Kovarovic V."/>
            <person name="Bartak M."/>
            <person name="Svec P."/>
            <person name="Pantucek R."/>
        </authorList>
    </citation>
    <scope>NUCLEOTIDE SEQUENCE [LARGE SCALE GENOMIC DNA]</scope>
    <source>
        <strain evidence="2 3">CCM 8694</strain>
    </source>
</reference>
<keyword evidence="3" id="KW-1185">Reference proteome</keyword>
<protein>
    <submittedName>
        <fullName evidence="2">IS1380 family transposase</fullName>
    </submittedName>
</protein>
<evidence type="ECO:0000313" key="2">
    <source>
        <dbReference type="EMBL" id="NHZ67084.1"/>
    </source>
</evidence>
<feature type="domain" description="Transposase DDE" evidence="1">
    <location>
        <begin position="14"/>
        <end position="448"/>
    </location>
</feature>
<comment type="caution">
    <text evidence="2">The sequence shown here is derived from an EMBL/GenBank/DDBJ whole genome shotgun (WGS) entry which is preliminary data.</text>
</comment>
<gene>
    <name evidence="2" type="ORF">F1735_33305</name>
</gene>
<dbReference type="SUPFAM" id="SSF53098">
    <property type="entry name" value="Ribonuclease H-like"/>
    <property type="match status" value="1"/>
</dbReference>
<dbReference type="InterPro" id="IPR047960">
    <property type="entry name" value="Transpos_IS1380"/>
</dbReference>
<organism evidence="2 3">
    <name type="scientific">Massilia genomosp. 1</name>
    <dbReference type="NCBI Taxonomy" id="2609280"/>
    <lineage>
        <taxon>Bacteria</taxon>
        <taxon>Pseudomonadati</taxon>
        <taxon>Pseudomonadota</taxon>
        <taxon>Betaproteobacteria</taxon>
        <taxon>Burkholderiales</taxon>
        <taxon>Oxalobacteraceae</taxon>
        <taxon>Telluria group</taxon>
        <taxon>Massilia</taxon>
    </lineage>
</organism>
<evidence type="ECO:0000313" key="3">
    <source>
        <dbReference type="Proteomes" id="UP000610594"/>
    </source>
</evidence>
<dbReference type="InterPro" id="IPR012337">
    <property type="entry name" value="RNaseH-like_sf"/>
</dbReference>
<proteinExistence type="predicted"/>
<dbReference type="EMBL" id="WHJF01000261">
    <property type="protein sequence ID" value="NHZ67084.1"/>
    <property type="molecule type" value="Genomic_DNA"/>
</dbReference>
<evidence type="ECO:0000259" key="1">
    <source>
        <dbReference type="Pfam" id="PF13701"/>
    </source>
</evidence>
<dbReference type="InterPro" id="IPR025668">
    <property type="entry name" value="Tnp_DDE_dom"/>
</dbReference>